<evidence type="ECO:0000313" key="3">
    <source>
        <dbReference type="EMBL" id="WBO69601.1"/>
    </source>
</evidence>
<dbReference type="PANTHER" id="PTHR45527:SF1">
    <property type="entry name" value="FATTY ACID SYNTHASE"/>
    <property type="match status" value="1"/>
</dbReference>
<evidence type="ECO:0000313" key="4">
    <source>
        <dbReference type="Proteomes" id="UP001212326"/>
    </source>
</evidence>
<dbReference type="Proteomes" id="UP001212326">
    <property type="component" value="Plasmid punmamed1"/>
</dbReference>
<dbReference type="InterPro" id="IPR001242">
    <property type="entry name" value="Condensation_dom"/>
</dbReference>
<feature type="region of interest" description="Disordered" evidence="1">
    <location>
        <begin position="218"/>
        <end position="238"/>
    </location>
</feature>
<dbReference type="EMBL" id="CP115301">
    <property type="protein sequence ID" value="WBO69601.1"/>
    <property type="molecule type" value="Genomic_DNA"/>
</dbReference>
<protein>
    <submittedName>
        <fullName evidence="3">Condensation domain-containing protein</fullName>
    </submittedName>
</protein>
<feature type="domain" description="Condensation" evidence="2">
    <location>
        <begin position="52"/>
        <end position="352"/>
    </location>
</feature>
<dbReference type="RefSeq" id="WP_270086778.1">
    <property type="nucleotide sequence ID" value="NZ_CP115301.1"/>
</dbReference>
<evidence type="ECO:0000256" key="1">
    <source>
        <dbReference type="SAM" id="MobiDB-lite"/>
    </source>
</evidence>
<dbReference type="Gene3D" id="3.30.559.10">
    <property type="entry name" value="Chloramphenicol acetyltransferase-like domain"/>
    <property type="match status" value="1"/>
</dbReference>
<geneLocation type="plasmid" evidence="3 4">
    <name>punmamed1</name>
</geneLocation>
<dbReference type="InterPro" id="IPR023213">
    <property type="entry name" value="CAT-like_dom_sf"/>
</dbReference>
<keyword evidence="4" id="KW-1185">Reference proteome</keyword>
<sequence length="458" mass="50591">MARSSRRRRVRIRTGRRPAVLGDIVRPAVQMPWQRCEALLDSTMDRSTGRHVEQVWWCWYGPLDMARFVAAWQSVVQRETILRTSFSHHPAPHLVCHPQARAEVTRHPAGTVDWDRLLERDRLRGIDVTRPGPLRITLVDTGEPNTTRVLLTFHHGLLDGGSVDLLQNEFTRAYLADGSLPGGERRPDIRDWMCWLERQDTTAARDFFSRDLSAGTPAVLPVPSGPRTRRHGHGRAGSRLATAEVSRLRRWAALRGLPDSSLLHAAWALLLSREAGTTEPVPVSFGITVSGRGIALDGAERLVGPLRGCLPMTALVDPARPIGALLADLRDRALDMAAYEWVCLGQIQEWTGRSARPLESLVSVEPTPRMLPDLQDELDDAGIGYGRRRTGGAHSLLPVTLLVQDGADGSRDLTVLHDRARLSDTDAGLLADRCARLLCHLPALDDTETVAEVLAALT</sequence>
<dbReference type="PANTHER" id="PTHR45527">
    <property type="entry name" value="NONRIBOSOMAL PEPTIDE SYNTHETASE"/>
    <property type="match status" value="1"/>
</dbReference>
<feature type="compositionally biased region" description="Basic residues" evidence="1">
    <location>
        <begin position="227"/>
        <end position="236"/>
    </location>
</feature>
<gene>
    <name evidence="3" type="ORF">O1G22_43430</name>
</gene>
<keyword evidence="3" id="KW-0614">Plasmid</keyword>
<evidence type="ECO:0000259" key="2">
    <source>
        <dbReference type="Pfam" id="PF00668"/>
    </source>
</evidence>
<dbReference type="SUPFAM" id="SSF52777">
    <property type="entry name" value="CoA-dependent acyltransferases"/>
    <property type="match status" value="2"/>
</dbReference>
<name>A0ABY7PG54_9ACTN</name>
<accession>A0ABY7PG54</accession>
<dbReference type="Gene3D" id="3.30.559.30">
    <property type="entry name" value="Nonribosomal peptide synthetase, condensation domain"/>
    <property type="match status" value="1"/>
</dbReference>
<dbReference type="Pfam" id="PF00668">
    <property type="entry name" value="Condensation"/>
    <property type="match status" value="1"/>
</dbReference>
<organism evidence="3 4">
    <name type="scientific">Streptomyces camelliae</name>
    <dbReference type="NCBI Taxonomy" id="3004093"/>
    <lineage>
        <taxon>Bacteria</taxon>
        <taxon>Bacillati</taxon>
        <taxon>Actinomycetota</taxon>
        <taxon>Actinomycetes</taxon>
        <taxon>Kitasatosporales</taxon>
        <taxon>Streptomycetaceae</taxon>
        <taxon>Streptomyces</taxon>
    </lineage>
</organism>
<reference evidence="3 4" key="1">
    <citation type="submission" date="2022-12" db="EMBL/GenBank/DDBJ databases">
        <title>HUAS 2-6.</title>
        <authorList>
            <person name="Mo P."/>
        </authorList>
    </citation>
    <scope>NUCLEOTIDE SEQUENCE [LARGE SCALE GENOMIC DNA]</scope>
    <source>
        <strain evidence="3 4">HUAS 2-6</strain>
        <plasmid evidence="3 4">punmamed1</plasmid>
    </source>
</reference>
<proteinExistence type="predicted"/>